<evidence type="ECO:0000313" key="2">
    <source>
        <dbReference type="Proteomes" id="UP000436047"/>
    </source>
</evidence>
<proteinExistence type="predicted"/>
<dbReference type="EMBL" id="VUMI01000011">
    <property type="protein sequence ID" value="MSS88430.1"/>
    <property type="molecule type" value="Genomic_DNA"/>
</dbReference>
<keyword evidence="2" id="KW-1185">Reference proteome</keyword>
<accession>A0A6N7WG76</accession>
<comment type="caution">
    <text evidence="1">The sequence shown here is derived from an EMBL/GenBank/DDBJ whole genome shotgun (WGS) entry which is preliminary data.</text>
</comment>
<sequence>MKHEQWILCPVCGCKTRLKIREDTVLENFPLYCPKCKHETLIEVRQLNISIIKEPDAQTQSRQQARMFLAVVGSICLITHDGNLPPPDGERKKAVAGQVDLVRLLYISMRRL</sequence>
<dbReference type="InterPro" id="IPR025957">
    <property type="entry name" value="Cys_rich_KTR"/>
</dbReference>
<dbReference type="Proteomes" id="UP000436047">
    <property type="component" value="Unassembled WGS sequence"/>
</dbReference>
<evidence type="ECO:0000313" key="1">
    <source>
        <dbReference type="EMBL" id="MSS88430.1"/>
    </source>
</evidence>
<name>A0A6N7WG76_9FIRM</name>
<protein>
    <recommendedName>
        <fullName evidence="3">Conjugal transfer protein</fullName>
    </recommendedName>
</protein>
<dbReference type="AlphaFoldDB" id="A0A6N7WG76"/>
<evidence type="ECO:0008006" key="3">
    <source>
        <dbReference type="Google" id="ProtNLM"/>
    </source>
</evidence>
<organism evidence="1 2">
    <name type="scientific">Eisenbergiella porci</name>
    <dbReference type="NCBI Taxonomy" id="2652274"/>
    <lineage>
        <taxon>Bacteria</taxon>
        <taxon>Bacillati</taxon>
        <taxon>Bacillota</taxon>
        <taxon>Clostridia</taxon>
        <taxon>Lachnospirales</taxon>
        <taxon>Lachnospiraceae</taxon>
        <taxon>Eisenbergiella</taxon>
    </lineage>
</organism>
<reference evidence="1 2" key="1">
    <citation type="submission" date="2019-08" db="EMBL/GenBank/DDBJ databases">
        <title>In-depth cultivation of the pig gut microbiome towards novel bacterial diversity and tailored functional studies.</title>
        <authorList>
            <person name="Wylensek D."/>
            <person name="Hitch T.C.A."/>
            <person name="Clavel T."/>
        </authorList>
    </citation>
    <scope>NUCLEOTIDE SEQUENCE [LARGE SCALE GENOMIC DNA]</scope>
    <source>
        <strain evidence="1 2">WCA-389-WT-23B</strain>
    </source>
</reference>
<gene>
    <name evidence="1" type="ORF">FYJ45_09020</name>
</gene>
<dbReference type="Pfam" id="PF14205">
    <property type="entry name" value="Cys_rich_KTR"/>
    <property type="match status" value="1"/>
</dbReference>